<evidence type="ECO:0000259" key="10">
    <source>
        <dbReference type="PROSITE" id="PS50110"/>
    </source>
</evidence>
<dbReference type="PROSITE" id="PS00041">
    <property type="entry name" value="HTH_ARAC_FAMILY_1"/>
    <property type="match status" value="1"/>
</dbReference>
<organism evidence="11 12">
    <name type="scientific">Aquibacillus salsiterrae</name>
    <dbReference type="NCBI Taxonomy" id="2950439"/>
    <lineage>
        <taxon>Bacteria</taxon>
        <taxon>Bacillati</taxon>
        <taxon>Bacillota</taxon>
        <taxon>Bacilli</taxon>
        <taxon>Bacillales</taxon>
        <taxon>Bacillaceae</taxon>
        <taxon>Aquibacillus</taxon>
    </lineage>
</organism>
<evidence type="ECO:0000313" key="11">
    <source>
        <dbReference type="EMBL" id="MDC3418405.1"/>
    </source>
</evidence>
<dbReference type="RefSeq" id="WP_272447468.1">
    <property type="nucleotide sequence ID" value="NZ_JAMQKC010000026.1"/>
</dbReference>
<evidence type="ECO:0000256" key="1">
    <source>
        <dbReference type="ARBA" id="ARBA00004496"/>
    </source>
</evidence>
<dbReference type="GO" id="GO:0003700">
    <property type="term" value="F:DNA-binding transcription factor activity"/>
    <property type="evidence" value="ECO:0007669"/>
    <property type="project" value="InterPro"/>
</dbReference>
<dbReference type="Pfam" id="PF12833">
    <property type="entry name" value="HTH_18"/>
    <property type="match status" value="1"/>
</dbReference>
<evidence type="ECO:0000256" key="8">
    <source>
        <dbReference type="PROSITE-ProRule" id="PRU00169"/>
    </source>
</evidence>
<proteinExistence type="predicted"/>
<keyword evidence="7" id="KW-0804">Transcription</keyword>
<comment type="caution">
    <text evidence="11">The sequence shown here is derived from an EMBL/GenBank/DDBJ whole genome shotgun (WGS) entry which is preliminary data.</text>
</comment>
<protein>
    <submittedName>
        <fullName evidence="11">Response regulator</fullName>
    </submittedName>
</protein>
<dbReference type="PANTHER" id="PTHR42713:SF3">
    <property type="entry name" value="TRANSCRIPTIONAL REGULATORY PROTEIN HPTR"/>
    <property type="match status" value="1"/>
</dbReference>
<dbReference type="InterPro" id="IPR018062">
    <property type="entry name" value="HTH_AraC-typ_CS"/>
</dbReference>
<accession>A0A9X4AHJ6</accession>
<dbReference type="CDD" id="cd17536">
    <property type="entry name" value="REC_YesN-like"/>
    <property type="match status" value="1"/>
</dbReference>
<dbReference type="GO" id="GO:0005737">
    <property type="term" value="C:cytoplasm"/>
    <property type="evidence" value="ECO:0007669"/>
    <property type="project" value="UniProtKB-SubCell"/>
</dbReference>
<dbReference type="SUPFAM" id="SSF52172">
    <property type="entry name" value="CheY-like"/>
    <property type="match status" value="1"/>
</dbReference>
<keyword evidence="3 8" id="KW-0597">Phosphoprotein</keyword>
<sequence length="521" mass="61083">MITVMLVDDEPIEREGLRLMLSKNRSNFEIVAEAKNGQEAVEQAVEHQPDLIFMDIKMPEFDGIEAIRRILPDLPHTKYIMVSAFDTFEYAREAMKFGIKEYLLKPSAISELLEAFDRMVEEIEMDRQDILEKEQIQHRLERVSAFVETEFIVSFMMDHIHEFNDEEWEEWLDLEDKQGFVSVFSFESDKRNPDRSRKGQWHQTLKKVLQEQQYVSLVGPLTGFQVPVLTLLNSKEKLDDQSRGHFARTIIHRVQHLLTDCRIVTGVGNVALDVDHFSRSYKEAIDALELVYHHPSASYMLYREQSNEKRGQLVPFELERELVSAVKKGDSQKSFQLFETYFQSIQQANDFQVRTIHKAMEDFFIVLTRSIKELGFNEEIKTSLGQFDSTTQIKEVSKTHLLQIIERIEKWRSNGVQALLLQAKDYMDKYFYQSISLEEVAEQIGISSYYLSKLFKDTFHVTFIDYLTSTRLEKAKELLLDQQLPLKEIALNIGYKDPNYFSRVFKKEIGISPSEYRLKNQ</sequence>
<comment type="subcellular location">
    <subcellularLocation>
        <location evidence="1">Cytoplasm</location>
    </subcellularLocation>
</comment>
<name>A0A9X4AHJ6_9BACI</name>
<evidence type="ECO:0000256" key="2">
    <source>
        <dbReference type="ARBA" id="ARBA00022490"/>
    </source>
</evidence>
<dbReference type="GO" id="GO:0000160">
    <property type="term" value="P:phosphorelay signal transduction system"/>
    <property type="evidence" value="ECO:0007669"/>
    <property type="project" value="UniProtKB-KW"/>
</dbReference>
<feature type="domain" description="HTH araC/xylS-type" evidence="9">
    <location>
        <begin position="421"/>
        <end position="519"/>
    </location>
</feature>
<keyword evidence="6" id="KW-0238">DNA-binding</keyword>
<dbReference type="PROSITE" id="PS01124">
    <property type="entry name" value="HTH_ARAC_FAMILY_2"/>
    <property type="match status" value="1"/>
</dbReference>
<dbReference type="PANTHER" id="PTHR42713">
    <property type="entry name" value="HISTIDINE KINASE-RELATED"/>
    <property type="match status" value="1"/>
</dbReference>
<dbReference type="EMBL" id="JAMQKC010000026">
    <property type="protein sequence ID" value="MDC3418405.1"/>
    <property type="molecule type" value="Genomic_DNA"/>
</dbReference>
<dbReference type="InterPro" id="IPR001789">
    <property type="entry name" value="Sig_transdc_resp-reg_receiver"/>
</dbReference>
<reference evidence="11" key="1">
    <citation type="submission" date="2022-06" db="EMBL/GenBank/DDBJ databases">
        <title>Aquibacillus sp. a new bacterium isolated from soil saline samples.</title>
        <authorList>
            <person name="Galisteo C."/>
            <person name="De La Haba R."/>
            <person name="Sanchez-Porro C."/>
            <person name="Ventosa A."/>
        </authorList>
    </citation>
    <scope>NUCLEOTIDE SEQUENCE</scope>
    <source>
        <strain evidence="11">3ASR75-54</strain>
    </source>
</reference>
<evidence type="ECO:0000256" key="4">
    <source>
        <dbReference type="ARBA" id="ARBA00023012"/>
    </source>
</evidence>
<dbReference type="Pfam" id="PF17853">
    <property type="entry name" value="GGDEF_2"/>
    <property type="match status" value="1"/>
</dbReference>
<dbReference type="InterPro" id="IPR018060">
    <property type="entry name" value="HTH_AraC"/>
</dbReference>
<dbReference type="PRINTS" id="PR00032">
    <property type="entry name" value="HTHARAC"/>
</dbReference>
<dbReference type="Gene3D" id="3.40.50.2300">
    <property type="match status" value="1"/>
</dbReference>
<dbReference type="SUPFAM" id="SSF46689">
    <property type="entry name" value="Homeodomain-like"/>
    <property type="match status" value="2"/>
</dbReference>
<dbReference type="InterPro" id="IPR041522">
    <property type="entry name" value="CdaR_GGDEF"/>
</dbReference>
<dbReference type="InterPro" id="IPR051552">
    <property type="entry name" value="HptR"/>
</dbReference>
<dbReference type="PROSITE" id="PS50110">
    <property type="entry name" value="RESPONSE_REGULATORY"/>
    <property type="match status" value="1"/>
</dbReference>
<gene>
    <name evidence="11" type="ORF">NC799_16105</name>
</gene>
<dbReference type="InterPro" id="IPR020449">
    <property type="entry name" value="Tscrpt_reg_AraC-type_HTH"/>
</dbReference>
<dbReference type="Gene3D" id="1.10.10.60">
    <property type="entry name" value="Homeodomain-like"/>
    <property type="match status" value="2"/>
</dbReference>
<evidence type="ECO:0000256" key="3">
    <source>
        <dbReference type="ARBA" id="ARBA00022553"/>
    </source>
</evidence>
<dbReference type="GO" id="GO:0043565">
    <property type="term" value="F:sequence-specific DNA binding"/>
    <property type="evidence" value="ECO:0007669"/>
    <property type="project" value="InterPro"/>
</dbReference>
<evidence type="ECO:0000256" key="6">
    <source>
        <dbReference type="ARBA" id="ARBA00023125"/>
    </source>
</evidence>
<evidence type="ECO:0000256" key="5">
    <source>
        <dbReference type="ARBA" id="ARBA00023015"/>
    </source>
</evidence>
<dbReference type="InterPro" id="IPR009057">
    <property type="entry name" value="Homeodomain-like_sf"/>
</dbReference>
<dbReference type="InterPro" id="IPR011006">
    <property type="entry name" value="CheY-like_superfamily"/>
</dbReference>
<keyword evidence="5" id="KW-0805">Transcription regulation</keyword>
<dbReference type="SMART" id="SM00448">
    <property type="entry name" value="REC"/>
    <property type="match status" value="1"/>
</dbReference>
<keyword evidence="12" id="KW-1185">Reference proteome</keyword>
<dbReference type="Proteomes" id="UP001145069">
    <property type="component" value="Unassembled WGS sequence"/>
</dbReference>
<keyword evidence="4" id="KW-0902">Two-component regulatory system</keyword>
<evidence type="ECO:0000313" key="12">
    <source>
        <dbReference type="Proteomes" id="UP001145069"/>
    </source>
</evidence>
<keyword evidence="2" id="KW-0963">Cytoplasm</keyword>
<feature type="modified residue" description="4-aspartylphosphate" evidence="8">
    <location>
        <position position="55"/>
    </location>
</feature>
<dbReference type="Pfam" id="PF00072">
    <property type="entry name" value="Response_reg"/>
    <property type="match status" value="1"/>
</dbReference>
<dbReference type="SMART" id="SM00342">
    <property type="entry name" value="HTH_ARAC"/>
    <property type="match status" value="1"/>
</dbReference>
<dbReference type="AlphaFoldDB" id="A0A9X4AHJ6"/>
<evidence type="ECO:0000256" key="7">
    <source>
        <dbReference type="ARBA" id="ARBA00023163"/>
    </source>
</evidence>
<evidence type="ECO:0000259" key="9">
    <source>
        <dbReference type="PROSITE" id="PS01124"/>
    </source>
</evidence>
<feature type="domain" description="Response regulatory" evidence="10">
    <location>
        <begin position="3"/>
        <end position="120"/>
    </location>
</feature>